<evidence type="ECO:0000256" key="1">
    <source>
        <dbReference type="SAM" id="MobiDB-lite"/>
    </source>
</evidence>
<accession>A0A2M4B6H7</accession>
<evidence type="ECO:0000313" key="2">
    <source>
        <dbReference type="EMBL" id="MBW48653.1"/>
    </source>
</evidence>
<reference evidence="2" key="1">
    <citation type="submission" date="2018-01" db="EMBL/GenBank/DDBJ databases">
        <title>An insight into the sialome of Amazonian anophelines.</title>
        <authorList>
            <person name="Ribeiro J.M."/>
            <person name="Scarpassa V."/>
            <person name="Calvo E."/>
        </authorList>
    </citation>
    <scope>NUCLEOTIDE SEQUENCE</scope>
    <source>
        <tissue evidence="2">Salivary glands</tissue>
    </source>
</reference>
<organism evidence="2">
    <name type="scientific">Anopheles triannulatus</name>
    <dbReference type="NCBI Taxonomy" id="58253"/>
    <lineage>
        <taxon>Eukaryota</taxon>
        <taxon>Metazoa</taxon>
        <taxon>Ecdysozoa</taxon>
        <taxon>Arthropoda</taxon>
        <taxon>Hexapoda</taxon>
        <taxon>Insecta</taxon>
        <taxon>Pterygota</taxon>
        <taxon>Neoptera</taxon>
        <taxon>Endopterygota</taxon>
        <taxon>Diptera</taxon>
        <taxon>Nematocera</taxon>
        <taxon>Culicoidea</taxon>
        <taxon>Culicidae</taxon>
        <taxon>Anophelinae</taxon>
        <taxon>Anopheles</taxon>
    </lineage>
</organism>
<sequence>MAGVASAVAATVAETVATNYRPVSRGSCRVVDHQRRHRPDTMDTRNQHLATGQPSIDQHRMEAGSFGARMR</sequence>
<dbReference type="EMBL" id="GGFK01015332">
    <property type="protein sequence ID" value="MBW48653.1"/>
    <property type="molecule type" value="Transcribed_RNA"/>
</dbReference>
<protein>
    <submittedName>
        <fullName evidence="2">Putative secreted protein</fullName>
    </submittedName>
</protein>
<dbReference type="AlphaFoldDB" id="A0A2M4B6H7"/>
<feature type="compositionally biased region" description="Polar residues" evidence="1">
    <location>
        <begin position="47"/>
        <end position="56"/>
    </location>
</feature>
<proteinExistence type="predicted"/>
<feature type="region of interest" description="Disordered" evidence="1">
    <location>
        <begin position="30"/>
        <end position="71"/>
    </location>
</feature>
<name>A0A2M4B6H7_9DIPT</name>